<dbReference type="GO" id="GO:0004843">
    <property type="term" value="F:cysteine-type deubiquitinase activity"/>
    <property type="evidence" value="ECO:0007669"/>
    <property type="project" value="UniProtKB-EC"/>
</dbReference>
<feature type="region of interest" description="Disordered" evidence="7">
    <location>
        <begin position="3097"/>
        <end position="3126"/>
    </location>
</feature>
<sequence length="3148" mass="355568">MRPNGSALSVQDVQNLINHIALPPQLPQTEEPDPSTINKNLLLLLQTTGKTFEYRNCAAWTSVTKMLSTMAKSEKAKTLSDDFLSTHMEASGPGDCIALDLPPHNSALLFLRKDPETIVIEAFEVSATNESVMSTQGRLKRHFPSRAVACSSKKFFDTSFQAELHVALRRLRSEGPPKSYQPKTIRSNNSLHETRETMHPGFVNDYLMTILSVVGENYSSITSKKCTRDDVLWKDTKYCWRRQPFWLICKVAILRTLLLTLSPEEAREQYKLFMIDVVACLLKRSREMPVDLQMLSVVHVKLARRTLKFEQQYGKSPGDHVLSISSSARATLDETWTQHTAKVASVDKVVAQGWEDATSLALLTVREKLARVFSPSDGARKVSKFTPKSQPRHSQDYKVLPLLESSASAKFSFTHLADLETWVEHHLSAWTKLALQKNVAEPCAKLLKLITEYWTQAATAYHGIPREMSHTLLVIMELWVALDKISCLQTPLMAEYPPVVSTDILQPLLLPTASQMQRLSAIESYIDRRWSQAVYLRHSVFEHPTSSSFCVRFYDISSSLQDLHAKIDRSDDDARAAKVQELAIAMHRHEQLVGEANQLEHNYDYDYDDEDEDEENHDESGCVKCQKESEARDMTIKYVEKSLPTDPVQLKAAVFELQTPAQFAAWRDATWFILNDIGQRKAITGEPAQTTVLTYDQLKSYAACKTTRITLGSWTKPTAIRSHYRDKALPTTMKELFVENCLKYKLWDMSRSTWAVWPGDKPDFKTHCTLPVPSGPYENLDWAIRTSQHTSNEVMSRQHECDIRLEKNEFLSFGNLRAGERIQWINILRELGCTNLDFTHPAVTTALLQAAWEAGSPSNDTLRNAHAEFANPSFCSKFLSMLHRRLVAIENNWDRQYSMMAVIQLTLRLMSLTSDTDTELGCLQLLRRARKVVLDWCRQIELHVHQTSSNEEIQNDGAKRILLAALLCYSTFDVEDQYIEQLLNSAEDLALAVEAQSIVCDNTPSNSTTLCLLIRQSLVGHLKIAHKLEPRIRGILRQHGAGVTSAVQKIWNGVCLEPTWYVSSNSARSWVQNKTIPVGSGQAQQIHYNLLSGSLLVDGKPIGKVPDNIKSDPLVLQLFGNSVLRVFASDDPDMDYRVSQHIEGNEIHLGVRNHEVVIKSRVHDQTYYALPQETFIEALPSHFVKSFHHWMNESTGEVEFRPLDQPWQASQSNWRMCFSSLNFVTARAVLQQGSKRLIDTQSMVGKTVTSIFCTLDNPRHCHIIFDDSHRAQLEVELPRYDLHFIISEKGETKSLEFNAVVDKDQAIGTLIGLQNKLVLRSIVPPGCPQERLVLVPFGPISVKRNESHVSVSINNGTKLKRRHFVYTLDRHLRKLRGAQDLLGHLYQAYLHAITSFCLPDPFTRTTGIEESLNILGSAFVFTSSELQPDEIELLEKISCLTPSRMFYPRGRSVMQTVAWDSDLPMLSQHDDFVLASQTIVDHHKKCELARGQRNDTSIQINRGDTHLLERARKRNSTSTRASQTSNLTLCGHDDVVYSARDTFSKDLRARQVHEIATLVEEWPSHTFVYKDLEYILKSWKKVSGYQSSFNHKGALMHHLTTIRLADHWGSLYKMCRKADRSSMAYPLLFTFSAMTFGVRHEEILGLRTLLAFAMSPSFLCEDPPAHHQSYDLSSGASADFEQINKIIKNRAVFPSKPRNASQQQYRTWARRRDAVNDQVGQVTEFILKQWPSESVMLPQGNFPDIPLLRVLQECQTLWSKWYKNSRFLTHIASVNNKLKIIHRPQNNCPWPDAPLINHVQSHDHLLTLDLDVLLSCDETITQSRIVEQPPSPLTWSDKSRGKEQSDVTSLNKLVEGLTSKGETHEKYASILRSSLHAFHQLEQSSIHQQPLLSIETFNEYCSDLTDSVEAQLQAIHHDLGPSGSAEAILANADLWPRTSESALLSYLSSAKISKLAPAWKSTLLTFAEKIASLQRAERMLRSAKLQDYRTLCKELETPGREGWSLHEQPSWLLLEIENNITIRPLQAKVAKEMMSPSSGANSVMQLNMGEGKSSVIVPMLATALADGDRLVRIVVLKPLLRQTEQVLLQRLGNLLGHRICHIPFSRKTRIDDGTIRSISKIVADYRSNRGVMIALPEEILSMKLMTREKIVSDKVLAAAILDLQRSLRTICRDIVDESDEVLGIKSQLIYPVGSQHMLDGKDDRWLVAQGVLRQVKQHALSLSKQFPSQINATIGNKSIPDINFLDPAVFCRLLDLLVDDALEGRIAGVALHYFSAEDKIAIRNFIQCREVSKQDLATIDKNCTDSSHWNTILILRGLFARDILSFALQRKRWLVEYGLDPTRCLMAVPYRAKGVPTQNSEFGHPDVGVVLTCLSYYYTGLSMAQVEDCFKILLKDTNAQDIYTGWALASNLPANLSSLDSINLDDRVLCQESLFPKLQYNLECIDFFLNQVVFPKEGKEFSKRLSASGWDIPSTSASLDLVTTGFSGTNDSRVVLPYSIDQQDLDELQHTNAMVLNLLLRPENQKYIHGGNDQGGKLSVTELLKLISQQNPVINVLIDVGAQVLEATNLELVQHWLQCRTDAKAAVYFDDQDEPMVLDRRGVVTSLRISPFSGKLKGCLIYMDEVHTRGIDLAIPIGAHAAVTLGPRLVKDRLTQACMRLRQLGKGQSLCFIAPTEVHRSILDLKGCDDQSNLSSYDVLAWSMDQTCQALEAARPLRAMQGLEYSRQQKILSEYLPSDLSSTSLTGDEVRYQQFWGEIQEDESRGLELLYGVHEEHISLLQRLLDRGSSDSMMQHLVTEYDSMNKATIEDCNVDNEQERELSHEIERQVKVELPPPAPPRQHAISEGMHRYIDTGNFSDLATCGVTRAFKAMEDTSAAHTLEQQQIDPGIFNVFVSQDFWQTVKLPQSSSRDQYMRPVNWILRSTEHTYLLIISPFEANELLPQIKRSKKIRLHTYAPRMVKAMISFSDLNFYTPNIGSNDFSFPVAGVRALNLFAGSLYLDSKAEYKALCSGLGLITQHHYAEGVSVQSDGFVAPQDRKKIGCLCPSYFSKSPVPFLKELFVLRRNGQGFGHTHMGHLLGGKELRADAFDGCTEDGAEEVDDADNETEERAEEPSGETEKTYHIPGAWYTGEDLVSSSTNQTLVLR</sequence>
<dbReference type="Pfam" id="PF20255">
    <property type="entry name" value="DUF6606"/>
    <property type="match status" value="1"/>
</dbReference>
<keyword evidence="3" id="KW-0645">Protease</keyword>
<comment type="caution">
    <text evidence="11">The sequence shown here is derived from an EMBL/GenBank/DDBJ whole genome shotgun (WGS) entry which is preliminary data.</text>
</comment>
<dbReference type="OrthoDB" id="3182339at2759"/>
<protein>
    <recommendedName>
        <fullName evidence="2">ubiquitinyl hydrolase 1</fullName>
        <ecNumber evidence="2">3.4.19.12</ecNumber>
    </recommendedName>
</protein>
<evidence type="ECO:0000259" key="9">
    <source>
        <dbReference type="Pfam" id="PF12359"/>
    </source>
</evidence>
<evidence type="ECO:0000313" key="11">
    <source>
        <dbReference type="EMBL" id="KAG9694660.1"/>
    </source>
</evidence>
<feature type="domain" description="DUF3638" evidence="8">
    <location>
        <begin position="2001"/>
        <end position="2222"/>
    </location>
</feature>
<evidence type="ECO:0000256" key="6">
    <source>
        <dbReference type="ARBA" id="ARBA00022807"/>
    </source>
</evidence>
<feature type="domain" description="DUF3645" evidence="9">
    <location>
        <begin position="2340"/>
        <end position="2372"/>
    </location>
</feature>
<proteinExistence type="predicted"/>
<dbReference type="InterPro" id="IPR051346">
    <property type="entry name" value="OTU_Deubiquitinase"/>
</dbReference>
<feature type="domain" description="DUF6606" evidence="10">
    <location>
        <begin position="16"/>
        <end position="283"/>
    </location>
</feature>
<evidence type="ECO:0000259" key="8">
    <source>
        <dbReference type="Pfam" id="PF12340"/>
    </source>
</evidence>
<dbReference type="PANTHER" id="PTHR13367:SF33">
    <property type="entry name" value="P-LOOP CONTAINING NUCLEOSIDE TRIPHOSPHATE HYDROLASE PROTEIN"/>
    <property type="match status" value="1"/>
</dbReference>
<keyword evidence="4" id="KW-0833">Ubl conjugation pathway</keyword>
<evidence type="ECO:0000259" key="10">
    <source>
        <dbReference type="Pfam" id="PF20255"/>
    </source>
</evidence>
<evidence type="ECO:0000256" key="1">
    <source>
        <dbReference type="ARBA" id="ARBA00000707"/>
    </source>
</evidence>
<keyword evidence="6" id="KW-0788">Thiol protease</keyword>
<organism evidence="11 12">
    <name type="scientific">Aureobasidium melanogenum</name>
    <name type="common">Aureobasidium pullulans var. melanogenum</name>
    <dbReference type="NCBI Taxonomy" id="46634"/>
    <lineage>
        <taxon>Eukaryota</taxon>
        <taxon>Fungi</taxon>
        <taxon>Dikarya</taxon>
        <taxon>Ascomycota</taxon>
        <taxon>Pezizomycotina</taxon>
        <taxon>Dothideomycetes</taxon>
        <taxon>Dothideomycetidae</taxon>
        <taxon>Dothideales</taxon>
        <taxon>Saccotheciaceae</taxon>
        <taxon>Aureobasidium</taxon>
    </lineage>
</organism>
<gene>
    <name evidence="11" type="ORF">KCU76_g5070</name>
</gene>
<feature type="non-terminal residue" evidence="11">
    <location>
        <position position="3148"/>
    </location>
</feature>
<dbReference type="EC" id="3.4.19.12" evidence="2"/>
<name>A0A9P8EQ71_AURME</name>
<dbReference type="PANTHER" id="PTHR13367">
    <property type="entry name" value="UBIQUITIN THIOESTERASE"/>
    <property type="match status" value="1"/>
</dbReference>
<evidence type="ECO:0000256" key="2">
    <source>
        <dbReference type="ARBA" id="ARBA00012759"/>
    </source>
</evidence>
<dbReference type="Pfam" id="PF12340">
    <property type="entry name" value="DUF3638"/>
    <property type="match status" value="1"/>
</dbReference>
<evidence type="ECO:0000313" key="12">
    <source>
        <dbReference type="Proteomes" id="UP000779574"/>
    </source>
</evidence>
<comment type="catalytic activity">
    <reaction evidence="1">
        <text>Thiol-dependent hydrolysis of ester, thioester, amide, peptide and isopeptide bonds formed by the C-terminal Gly of ubiquitin (a 76-residue protein attached to proteins as an intracellular targeting signal).</text>
        <dbReference type="EC" id="3.4.19.12"/>
    </reaction>
</comment>
<evidence type="ECO:0000256" key="3">
    <source>
        <dbReference type="ARBA" id="ARBA00022670"/>
    </source>
</evidence>
<feature type="region of interest" description="Disordered" evidence="7">
    <location>
        <begin position="1827"/>
        <end position="1847"/>
    </location>
</feature>
<dbReference type="InterPro" id="IPR046541">
    <property type="entry name" value="DUF6606"/>
</dbReference>
<dbReference type="Proteomes" id="UP000779574">
    <property type="component" value="Unassembled WGS sequence"/>
</dbReference>
<dbReference type="InterPro" id="IPR022099">
    <property type="entry name" value="DUF3638"/>
</dbReference>
<evidence type="ECO:0000256" key="7">
    <source>
        <dbReference type="SAM" id="MobiDB-lite"/>
    </source>
</evidence>
<dbReference type="Pfam" id="PF12359">
    <property type="entry name" value="DUF3645"/>
    <property type="match status" value="1"/>
</dbReference>
<keyword evidence="5" id="KW-0378">Hydrolase</keyword>
<dbReference type="EMBL" id="JAHFXF010000154">
    <property type="protein sequence ID" value="KAG9694660.1"/>
    <property type="molecule type" value="Genomic_DNA"/>
</dbReference>
<evidence type="ECO:0000256" key="4">
    <source>
        <dbReference type="ARBA" id="ARBA00022786"/>
    </source>
</evidence>
<evidence type="ECO:0000256" key="5">
    <source>
        <dbReference type="ARBA" id="ARBA00022801"/>
    </source>
</evidence>
<accession>A0A9P8EQ71</accession>
<dbReference type="GO" id="GO:0006508">
    <property type="term" value="P:proteolysis"/>
    <property type="evidence" value="ECO:0007669"/>
    <property type="project" value="UniProtKB-KW"/>
</dbReference>
<dbReference type="InterPro" id="IPR022105">
    <property type="entry name" value="DUF3645"/>
</dbReference>
<feature type="compositionally biased region" description="Acidic residues" evidence="7">
    <location>
        <begin position="3097"/>
        <end position="3118"/>
    </location>
</feature>
<reference evidence="11" key="1">
    <citation type="journal article" date="2021" name="J Fungi (Basel)">
        <title>Virulence traits and population genomics of the black yeast Aureobasidium melanogenum.</title>
        <authorList>
            <person name="Cernosa A."/>
            <person name="Sun X."/>
            <person name="Gostincar C."/>
            <person name="Fang C."/>
            <person name="Gunde-Cimerman N."/>
            <person name="Song Z."/>
        </authorList>
    </citation>
    <scope>NUCLEOTIDE SEQUENCE</scope>
    <source>
        <strain evidence="11">EXF-9911</strain>
    </source>
</reference>
<reference evidence="11" key="2">
    <citation type="submission" date="2021-08" db="EMBL/GenBank/DDBJ databases">
        <authorList>
            <person name="Gostincar C."/>
            <person name="Sun X."/>
            <person name="Song Z."/>
            <person name="Gunde-Cimerman N."/>
        </authorList>
    </citation>
    <scope>NUCLEOTIDE SEQUENCE</scope>
    <source>
        <strain evidence="11">EXF-9911</strain>
    </source>
</reference>